<keyword evidence="2 4" id="KW-0689">Ribosomal protein</keyword>
<accession>A0A6A6VS40</accession>
<proteinExistence type="inferred from homology"/>
<dbReference type="EMBL" id="MU006561">
    <property type="protein sequence ID" value="KAF2752047.1"/>
    <property type="molecule type" value="Genomic_DNA"/>
</dbReference>
<dbReference type="GO" id="GO:0006412">
    <property type="term" value="P:translation"/>
    <property type="evidence" value="ECO:0007669"/>
    <property type="project" value="InterPro"/>
</dbReference>
<dbReference type="Pfam" id="PF00410">
    <property type="entry name" value="Ribosomal_S8"/>
    <property type="match status" value="1"/>
</dbReference>
<comment type="similarity">
    <text evidence="1">Belongs to the universal ribosomal protein uS8 family.</text>
</comment>
<evidence type="ECO:0000313" key="5">
    <source>
        <dbReference type="Proteomes" id="UP000799440"/>
    </source>
</evidence>
<dbReference type="Gene3D" id="3.30.1490.10">
    <property type="match status" value="1"/>
</dbReference>
<name>A0A6A6VS40_9PLEO</name>
<reference evidence="4" key="1">
    <citation type="journal article" date="2020" name="Stud. Mycol.">
        <title>101 Dothideomycetes genomes: a test case for predicting lifestyles and emergence of pathogens.</title>
        <authorList>
            <person name="Haridas S."/>
            <person name="Albert R."/>
            <person name="Binder M."/>
            <person name="Bloem J."/>
            <person name="Labutti K."/>
            <person name="Salamov A."/>
            <person name="Andreopoulos B."/>
            <person name="Baker S."/>
            <person name="Barry K."/>
            <person name="Bills G."/>
            <person name="Bluhm B."/>
            <person name="Cannon C."/>
            <person name="Castanera R."/>
            <person name="Culley D."/>
            <person name="Daum C."/>
            <person name="Ezra D."/>
            <person name="Gonzalez J."/>
            <person name="Henrissat B."/>
            <person name="Kuo A."/>
            <person name="Liang C."/>
            <person name="Lipzen A."/>
            <person name="Lutzoni F."/>
            <person name="Magnuson J."/>
            <person name="Mondo S."/>
            <person name="Nolan M."/>
            <person name="Ohm R."/>
            <person name="Pangilinan J."/>
            <person name="Park H.-J."/>
            <person name="Ramirez L."/>
            <person name="Alfaro M."/>
            <person name="Sun H."/>
            <person name="Tritt A."/>
            <person name="Yoshinaga Y."/>
            <person name="Zwiers L.-H."/>
            <person name="Turgeon B."/>
            <person name="Goodwin S."/>
            <person name="Spatafora J."/>
            <person name="Crous P."/>
            <person name="Grigoriev I."/>
        </authorList>
    </citation>
    <scope>NUCLEOTIDE SEQUENCE</scope>
    <source>
        <strain evidence="4">CBS 119925</strain>
    </source>
</reference>
<keyword evidence="3" id="KW-0687">Ribonucleoprotein</keyword>
<dbReference type="FunFam" id="3.30.1490.10:FF:000005">
    <property type="entry name" value="Mitochondrial 40S ribosomal protein S8"/>
    <property type="match status" value="1"/>
</dbReference>
<dbReference type="OrthoDB" id="409928at2759"/>
<dbReference type="AlphaFoldDB" id="A0A6A6VS40"/>
<evidence type="ECO:0000313" key="4">
    <source>
        <dbReference type="EMBL" id="KAF2752047.1"/>
    </source>
</evidence>
<dbReference type="InterPro" id="IPR000630">
    <property type="entry name" value="Ribosomal_uS8"/>
</dbReference>
<dbReference type="SUPFAM" id="SSF56047">
    <property type="entry name" value="Ribosomal protein S8"/>
    <property type="match status" value="2"/>
</dbReference>
<evidence type="ECO:0000256" key="2">
    <source>
        <dbReference type="ARBA" id="ARBA00022980"/>
    </source>
</evidence>
<organism evidence="4 5">
    <name type="scientific">Sporormia fimetaria CBS 119925</name>
    <dbReference type="NCBI Taxonomy" id="1340428"/>
    <lineage>
        <taxon>Eukaryota</taxon>
        <taxon>Fungi</taxon>
        <taxon>Dikarya</taxon>
        <taxon>Ascomycota</taxon>
        <taxon>Pezizomycotina</taxon>
        <taxon>Dothideomycetes</taxon>
        <taxon>Pleosporomycetidae</taxon>
        <taxon>Pleosporales</taxon>
        <taxon>Sporormiaceae</taxon>
        <taxon>Sporormia</taxon>
    </lineage>
</organism>
<dbReference type="InterPro" id="IPR035987">
    <property type="entry name" value="Ribosomal_uS8_sf"/>
</dbReference>
<dbReference type="GO" id="GO:0005840">
    <property type="term" value="C:ribosome"/>
    <property type="evidence" value="ECO:0007669"/>
    <property type="project" value="UniProtKB-KW"/>
</dbReference>
<dbReference type="GO" id="GO:0003735">
    <property type="term" value="F:structural constituent of ribosome"/>
    <property type="evidence" value="ECO:0007669"/>
    <property type="project" value="InterPro"/>
</dbReference>
<dbReference type="Proteomes" id="UP000799440">
    <property type="component" value="Unassembled WGS sequence"/>
</dbReference>
<evidence type="ECO:0000256" key="1">
    <source>
        <dbReference type="ARBA" id="ARBA00006471"/>
    </source>
</evidence>
<dbReference type="Gene3D" id="3.30.1370.30">
    <property type="match status" value="1"/>
</dbReference>
<dbReference type="GO" id="GO:1990904">
    <property type="term" value="C:ribonucleoprotein complex"/>
    <property type="evidence" value="ECO:0007669"/>
    <property type="project" value="UniProtKB-KW"/>
</dbReference>
<sequence length="292" mass="32410">MSSELPAAVWRLRTSHAKGYPQARSRDPRIEGIQSQITVAQRHARIAISCVNSIPGHGILLAPAFRPEHPRKSPSRAPTPLPNMSLVNLAHVCSHLQNASKARLALTSIPVSKMHVKLMLGLQREGFLSSVTLGGPTPPKPYLLQAQPTPENVSKVAEKLAEKPWLAYPTALTKTAGGEEEEIETASPFAKPGDVYEVHVPQNPAKRRLWLGLKYWNNEPVLKHMKLVSKPTRRIWLTSEDLGKITRTRPSSYVQGLTHPGECMFITTDRGILEARECVERRIGGMALCRVW</sequence>
<dbReference type="PANTHER" id="PTHR11758">
    <property type="entry name" value="40S RIBOSOMAL PROTEIN S15A"/>
    <property type="match status" value="1"/>
</dbReference>
<evidence type="ECO:0000256" key="3">
    <source>
        <dbReference type="ARBA" id="ARBA00023274"/>
    </source>
</evidence>
<gene>
    <name evidence="4" type="ORF">M011DRAFT_454892</name>
</gene>
<protein>
    <submittedName>
        <fullName evidence="4">Ribosomal protein S8</fullName>
    </submittedName>
</protein>
<keyword evidence="5" id="KW-1185">Reference proteome</keyword>